<evidence type="ECO:0000313" key="4">
    <source>
        <dbReference type="EMBL" id="NMO22143.1"/>
    </source>
</evidence>
<protein>
    <submittedName>
        <fullName evidence="4">Beta-lactamase family protein</fullName>
    </submittedName>
</protein>
<dbReference type="SUPFAM" id="SSF56601">
    <property type="entry name" value="beta-lactamase/transpeptidase-like"/>
    <property type="match status" value="1"/>
</dbReference>
<feature type="chain" id="PRO_5032830166" evidence="2">
    <location>
        <begin position="24"/>
        <end position="556"/>
    </location>
</feature>
<feature type="domain" description="Beta-lactamase-related" evidence="3">
    <location>
        <begin position="39"/>
        <end position="352"/>
    </location>
</feature>
<feature type="compositionally biased region" description="Pro residues" evidence="1">
    <location>
        <begin position="381"/>
        <end position="390"/>
    </location>
</feature>
<evidence type="ECO:0000259" key="3">
    <source>
        <dbReference type="Pfam" id="PF00144"/>
    </source>
</evidence>
<dbReference type="Pfam" id="PF00144">
    <property type="entry name" value="Beta-lactamase"/>
    <property type="match status" value="1"/>
</dbReference>
<dbReference type="InterPro" id="IPR001466">
    <property type="entry name" value="Beta-lactam-related"/>
</dbReference>
<dbReference type="RefSeq" id="WP_169351303.1">
    <property type="nucleotide sequence ID" value="NZ_JABBJJ010000388.1"/>
</dbReference>
<dbReference type="Proteomes" id="UP000518300">
    <property type="component" value="Unassembled WGS sequence"/>
</dbReference>
<dbReference type="Gene3D" id="3.40.710.10">
    <property type="entry name" value="DD-peptidase/beta-lactamase superfamily"/>
    <property type="match status" value="1"/>
</dbReference>
<dbReference type="EMBL" id="JABBJJ010000388">
    <property type="protein sequence ID" value="NMO22143.1"/>
    <property type="molecule type" value="Genomic_DNA"/>
</dbReference>
<dbReference type="AlphaFoldDB" id="A0A848LXN3"/>
<reference evidence="4 5" key="1">
    <citation type="submission" date="2020-04" db="EMBL/GenBank/DDBJ databases">
        <title>Draft genome of Pyxidicoccus fallax type strain.</title>
        <authorList>
            <person name="Whitworth D.E."/>
        </authorList>
    </citation>
    <scope>NUCLEOTIDE SEQUENCE [LARGE SCALE GENOMIC DNA]</scope>
    <source>
        <strain evidence="4 5">DSM 14698</strain>
    </source>
</reference>
<comment type="caution">
    <text evidence="4">The sequence shown here is derived from an EMBL/GenBank/DDBJ whole genome shotgun (WGS) entry which is preliminary data.</text>
</comment>
<dbReference type="PANTHER" id="PTHR46825">
    <property type="entry name" value="D-ALANYL-D-ALANINE-CARBOXYPEPTIDASE/ENDOPEPTIDASE AMPH"/>
    <property type="match status" value="1"/>
</dbReference>
<sequence>MPISPRLTVVGLVCFMAALPALAATPPPVRIQPARIDAVFKAYDSPSSPGCALGIYQDGRVLYSKGYGMADLNQATPITPKTLFDVGSVSKQFAAASIVLLANDGKLALTDDIRKYLPEIPDYGTPITVDHLLHHTSGLRDYNQLLHLKGYHYEDVTDDDDALEVIARQRALRFKPGTRFEYSNTGYFLAALIVKRVTGKTLAAFAKERLFQPLGMTRSHFRDDHTAIMPGRATAYAPSRKEKGGYQLDMSNWNQLGDGQVQTSITELVKWEENFYSARVGGRALIDAMQERGVLNTGDSTRYGRGLFLDTYRGLQRVQHSGSWGGYRALLTRYPAQHVSIAVLCNRADARPNLADEVADVVLADAFRAAEPRQEAKAPAPATPSAPEPAPTDVGRYAGLYYDEAAQRVVRLLQENSQLQFSYRGSNRPLRAVGGERFQMEGAPLFFAFAHGKLTLIRGEETLGVLERVQPVTLSGDDWKPLVGTYYSPELETTWRIELKDGKAVLKGRAVGTHPLEPTFADAFNTDAGFLRVTRDGAGRPTGFVFSDLRFERKER</sequence>
<evidence type="ECO:0000313" key="5">
    <source>
        <dbReference type="Proteomes" id="UP000518300"/>
    </source>
</evidence>
<dbReference type="PANTHER" id="PTHR46825:SF9">
    <property type="entry name" value="BETA-LACTAMASE-RELATED DOMAIN-CONTAINING PROTEIN"/>
    <property type="match status" value="1"/>
</dbReference>
<name>A0A848LXN3_9BACT</name>
<dbReference type="InterPro" id="IPR012338">
    <property type="entry name" value="Beta-lactam/transpept-like"/>
</dbReference>
<evidence type="ECO:0000256" key="2">
    <source>
        <dbReference type="SAM" id="SignalP"/>
    </source>
</evidence>
<feature type="region of interest" description="Disordered" evidence="1">
    <location>
        <begin position="372"/>
        <end position="391"/>
    </location>
</feature>
<keyword evidence="2" id="KW-0732">Signal</keyword>
<keyword evidence="5" id="KW-1185">Reference proteome</keyword>
<organism evidence="4 5">
    <name type="scientific">Pyxidicoccus fallax</name>
    <dbReference type="NCBI Taxonomy" id="394095"/>
    <lineage>
        <taxon>Bacteria</taxon>
        <taxon>Pseudomonadati</taxon>
        <taxon>Myxococcota</taxon>
        <taxon>Myxococcia</taxon>
        <taxon>Myxococcales</taxon>
        <taxon>Cystobacterineae</taxon>
        <taxon>Myxococcaceae</taxon>
        <taxon>Pyxidicoccus</taxon>
    </lineage>
</organism>
<accession>A0A848LXN3</accession>
<gene>
    <name evidence="4" type="ORF">HG543_45890</name>
</gene>
<proteinExistence type="predicted"/>
<feature type="signal peptide" evidence="2">
    <location>
        <begin position="1"/>
        <end position="23"/>
    </location>
</feature>
<dbReference type="InterPro" id="IPR050491">
    <property type="entry name" value="AmpC-like"/>
</dbReference>
<evidence type="ECO:0000256" key="1">
    <source>
        <dbReference type="SAM" id="MobiDB-lite"/>
    </source>
</evidence>